<dbReference type="CDD" id="cd05233">
    <property type="entry name" value="SDR_c"/>
    <property type="match status" value="1"/>
</dbReference>
<dbReference type="Proteomes" id="UP000241890">
    <property type="component" value="Unassembled WGS sequence"/>
</dbReference>
<proteinExistence type="inferred from homology"/>
<dbReference type="InterPro" id="IPR020904">
    <property type="entry name" value="Sc_DH/Rdtase_CS"/>
</dbReference>
<dbReference type="PRINTS" id="PR00081">
    <property type="entry name" value="GDHRDH"/>
</dbReference>
<dbReference type="PROSITE" id="PS00061">
    <property type="entry name" value="ADH_SHORT"/>
    <property type="match status" value="1"/>
</dbReference>
<dbReference type="GO" id="GO:0016616">
    <property type="term" value="F:oxidoreductase activity, acting on the CH-OH group of donors, NAD or NADP as acceptor"/>
    <property type="evidence" value="ECO:0007669"/>
    <property type="project" value="TreeGrafter"/>
</dbReference>
<comment type="similarity">
    <text evidence="1">Belongs to the short-chain dehydrogenases/reductases (SDR) family.</text>
</comment>
<dbReference type="InParanoid" id="A0A2R5GUJ2"/>
<dbReference type="EMBL" id="BEYU01000198">
    <property type="protein sequence ID" value="GBG34522.1"/>
    <property type="molecule type" value="Genomic_DNA"/>
</dbReference>
<dbReference type="PRINTS" id="PR00080">
    <property type="entry name" value="SDRFAMILY"/>
</dbReference>
<dbReference type="PANTHER" id="PTHR42760">
    <property type="entry name" value="SHORT-CHAIN DEHYDROGENASES/REDUCTASES FAMILY MEMBER"/>
    <property type="match status" value="1"/>
</dbReference>
<reference evidence="2 3" key="1">
    <citation type="submission" date="2017-12" db="EMBL/GenBank/DDBJ databases">
        <title>Sequencing, de novo assembly and annotation of complete genome of a new Thraustochytrid species, strain FCC1311.</title>
        <authorList>
            <person name="Sedici K."/>
            <person name="Godart F."/>
            <person name="Aiese Cigliano R."/>
            <person name="Sanseverino W."/>
            <person name="Barakat M."/>
            <person name="Ortet P."/>
            <person name="Marechal E."/>
            <person name="Cagnac O."/>
            <person name="Amato A."/>
        </authorList>
    </citation>
    <scope>NUCLEOTIDE SEQUENCE [LARGE SCALE GENOMIC DNA]</scope>
</reference>
<dbReference type="OrthoDB" id="47007at2759"/>
<accession>A0A2R5GUJ2</accession>
<dbReference type="InterPro" id="IPR036291">
    <property type="entry name" value="NAD(P)-bd_dom_sf"/>
</dbReference>
<gene>
    <name evidence="2" type="ORF">FCC1311_096441</name>
</gene>
<dbReference type="Pfam" id="PF13561">
    <property type="entry name" value="adh_short_C2"/>
    <property type="match status" value="1"/>
</dbReference>
<organism evidence="2 3">
    <name type="scientific">Hondaea fermentalgiana</name>
    <dbReference type="NCBI Taxonomy" id="2315210"/>
    <lineage>
        <taxon>Eukaryota</taxon>
        <taxon>Sar</taxon>
        <taxon>Stramenopiles</taxon>
        <taxon>Bigyra</taxon>
        <taxon>Labyrinthulomycetes</taxon>
        <taxon>Thraustochytrida</taxon>
        <taxon>Thraustochytriidae</taxon>
        <taxon>Hondaea</taxon>
    </lineage>
</organism>
<dbReference type="InterPro" id="IPR002347">
    <property type="entry name" value="SDR_fam"/>
</dbReference>
<dbReference type="FunFam" id="3.40.50.720:FF:000084">
    <property type="entry name" value="Short-chain dehydrogenase reductase"/>
    <property type="match status" value="1"/>
</dbReference>
<dbReference type="SUPFAM" id="SSF51735">
    <property type="entry name" value="NAD(P)-binding Rossmann-fold domains"/>
    <property type="match status" value="1"/>
</dbReference>
<evidence type="ECO:0000313" key="3">
    <source>
        <dbReference type="Proteomes" id="UP000241890"/>
    </source>
</evidence>
<dbReference type="Gene3D" id="3.40.50.720">
    <property type="entry name" value="NAD(P)-binding Rossmann-like Domain"/>
    <property type="match status" value="1"/>
</dbReference>
<evidence type="ECO:0000313" key="2">
    <source>
        <dbReference type="EMBL" id="GBG34522.1"/>
    </source>
</evidence>
<protein>
    <submittedName>
        <fullName evidence="2">Dehydrogenase/reductase SDR family member 4</fullName>
    </submittedName>
</protein>
<sequence length="289" mass="30194">MATAAMEGAGAGGTSAAETAEVDFLFDGKVVMVTGAGGNFGRAGGVYFAKSGADVVLCDVAEGPLKEAEEEVKTYVKEGRRVMAITCDITDAEKVKEVVDNVVGTLGRIDHLWNNAGYQGLMKPTHEYPVEDFARVMNINVVGSFCVLQAVAKSMIDKGIHGTIVNTASVAALRGTPTMSAYASSKAAIITLTISTAKDLAPYNIRVNAVSPALIGPGHMWTRQNTLHAESGSPYFSRDADEVAAAKVNSVPMKRLGTIDEVVQSVAFLLSRASSYTTGTNLVIAGGLA</sequence>
<evidence type="ECO:0000256" key="1">
    <source>
        <dbReference type="ARBA" id="ARBA00006484"/>
    </source>
</evidence>
<keyword evidence="3" id="KW-1185">Reference proteome</keyword>
<comment type="caution">
    <text evidence="2">The sequence shown here is derived from an EMBL/GenBank/DDBJ whole genome shotgun (WGS) entry which is preliminary data.</text>
</comment>
<dbReference type="AlphaFoldDB" id="A0A2R5GUJ2"/>
<name>A0A2R5GUJ2_9STRA</name>